<dbReference type="PANTHER" id="PTHR24292:SF54">
    <property type="entry name" value="CYP9F3-RELATED"/>
    <property type="match status" value="1"/>
</dbReference>
<evidence type="ECO:0000256" key="11">
    <source>
        <dbReference type="ARBA" id="ARBA00023033"/>
    </source>
</evidence>
<organism evidence="14 15">
    <name type="scientific">Haemaphysalis longicornis</name>
    <name type="common">Bush tick</name>
    <dbReference type="NCBI Taxonomy" id="44386"/>
    <lineage>
        <taxon>Eukaryota</taxon>
        <taxon>Metazoa</taxon>
        <taxon>Ecdysozoa</taxon>
        <taxon>Arthropoda</taxon>
        <taxon>Chelicerata</taxon>
        <taxon>Arachnida</taxon>
        <taxon>Acari</taxon>
        <taxon>Parasitiformes</taxon>
        <taxon>Ixodida</taxon>
        <taxon>Ixodoidea</taxon>
        <taxon>Ixodidae</taxon>
        <taxon>Haemaphysalinae</taxon>
        <taxon>Haemaphysalis</taxon>
    </lineage>
</organism>
<keyword evidence="15" id="KW-1185">Reference proteome</keyword>
<comment type="caution">
    <text evidence="14">The sequence shown here is derived from an EMBL/GenBank/DDBJ whole genome shotgun (WGS) entry which is preliminary data.</text>
</comment>
<evidence type="ECO:0000313" key="14">
    <source>
        <dbReference type="EMBL" id="KAH9368265.1"/>
    </source>
</evidence>
<reference evidence="14 15" key="1">
    <citation type="journal article" date="2020" name="Cell">
        <title>Large-Scale Comparative Analyses of Tick Genomes Elucidate Their Genetic Diversity and Vector Capacities.</title>
        <authorList>
            <consortium name="Tick Genome and Microbiome Consortium (TIGMIC)"/>
            <person name="Jia N."/>
            <person name="Wang J."/>
            <person name="Shi W."/>
            <person name="Du L."/>
            <person name="Sun Y."/>
            <person name="Zhan W."/>
            <person name="Jiang J.F."/>
            <person name="Wang Q."/>
            <person name="Zhang B."/>
            <person name="Ji P."/>
            <person name="Bell-Sakyi L."/>
            <person name="Cui X.M."/>
            <person name="Yuan T.T."/>
            <person name="Jiang B.G."/>
            <person name="Yang W.F."/>
            <person name="Lam T.T."/>
            <person name="Chang Q.C."/>
            <person name="Ding S.J."/>
            <person name="Wang X.J."/>
            <person name="Zhu J.G."/>
            <person name="Ruan X.D."/>
            <person name="Zhao L."/>
            <person name="Wei J.T."/>
            <person name="Ye R.Z."/>
            <person name="Que T.C."/>
            <person name="Du C.H."/>
            <person name="Zhou Y.H."/>
            <person name="Cheng J.X."/>
            <person name="Dai P.F."/>
            <person name="Guo W.B."/>
            <person name="Han X.H."/>
            <person name="Huang E.J."/>
            <person name="Li L.F."/>
            <person name="Wei W."/>
            <person name="Gao Y.C."/>
            <person name="Liu J.Z."/>
            <person name="Shao H.Z."/>
            <person name="Wang X."/>
            <person name="Wang C.C."/>
            <person name="Yang T.C."/>
            <person name="Huo Q.B."/>
            <person name="Li W."/>
            <person name="Chen H.Y."/>
            <person name="Chen S.E."/>
            <person name="Zhou L.G."/>
            <person name="Ni X.B."/>
            <person name="Tian J.H."/>
            <person name="Sheng Y."/>
            <person name="Liu T."/>
            <person name="Pan Y.S."/>
            <person name="Xia L.Y."/>
            <person name="Li J."/>
            <person name="Zhao F."/>
            <person name="Cao W.C."/>
        </authorList>
    </citation>
    <scope>NUCLEOTIDE SEQUENCE [LARGE SCALE GENOMIC DNA]</scope>
    <source>
        <strain evidence="14">HaeL-2018</strain>
    </source>
</reference>
<dbReference type="Proteomes" id="UP000821853">
    <property type="component" value="Chromosome 2"/>
</dbReference>
<dbReference type="PANTHER" id="PTHR24292">
    <property type="entry name" value="CYTOCHROME P450"/>
    <property type="match status" value="1"/>
</dbReference>
<proteinExistence type="inferred from homology"/>
<keyword evidence="11 13" id="KW-0503">Monooxygenase</keyword>
<dbReference type="InterPro" id="IPR002401">
    <property type="entry name" value="Cyt_P450_E_grp-I"/>
</dbReference>
<evidence type="ECO:0008006" key="16">
    <source>
        <dbReference type="Google" id="ProtNLM"/>
    </source>
</evidence>
<dbReference type="GO" id="GO:0004497">
    <property type="term" value="F:monooxygenase activity"/>
    <property type="evidence" value="ECO:0007669"/>
    <property type="project" value="UniProtKB-KW"/>
</dbReference>
<dbReference type="OMA" id="YTHARMR"/>
<evidence type="ECO:0000256" key="9">
    <source>
        <dbReference type="ARBA" id="ARBA00023002"/>
    </source>
</evidence>
<keyword evidence="6 13" id="KW-0479">Metal-binding</keyword>
<evidence type="ECO:0000256" key="3">
    <source>
        <dbReference type="ARBA" id="ARBA00004406"/>
    </source>
</evidence>
<keyword evidence="7" id="KW-0256">Endoplasmic reticulum</keyword>
<keyword evidence="8" id="KW-0492">Microsome</keyword>
<evidence type="ECO:0000313" key="15">
    <source>
        <dbReference type="Proteomes" id="UP000821853"/>
    </source>
</evidence>
<evidence type="ECO:0000256" key="13">
    <source>
        <dbReference type="RuleBase" id="RU000461"/>
    </source>
</evidence>
<keyword evidence="10 13" id="KW-0408">Iron</keyword>
<dbReference type="GO" id="GO:0005506">
    <property type="term" value="F:iron ion binding"/>
    <property type="evidence" value="ECO:0007669"/>
    <property type="project" value="InterPro"/>
</dbReference>
<evidence type="ECO:0000256" key="12">
    <source>
        <dbReference type="ARBA" id="ARBA00023136"/>
    </source>
</evidence>
<evidence type="ECO:0000256" key="4">
    <source>
        <dbReference type="ARBA" id="ARBA00010617"/>
    </source>
</evidence>
<evidence type="ECO:0000256" key="10">
    <source>
        <dbReference type="ARBA" id="ARBA00023004"/>
    </source>
</evidence>
<dbReference type="InterPro" id="IPR050476">
    <property type="entry name" value="Insect_CytP450_Detox"/>
</dbReference>
<sequence>MMDAQDGSLAPTTENLAGKEGELFGIGTEGEPVEPTLPPKRMTEEEAMAQCVLFFIAGQEMTSSTLAFAAYLLAVHPSVQDKLRREVDECIVTHGSEPSVDVILKLEYLHCVISETLRMYPSEIRFSDENVGSIRPYTYLPFGAGPRSCIGMRLALQAVKLCLLHSLHNVQFVSTAATQVGKRTTLTKRIVFD</sequence>
<evidence type="ECO:0000256" key="2">
    <source>
        <dbReference type="ARBA" id="ARBA00004174"/>
    </source>
</evidence>
<dbReference type="InterPro" id="IPR001128">
    <property type="entry name" value="Cyt_P450"/>
</dbReference>
<dbReference type="GO" id="GO:0020037">
    <property type="term" value="F:heme binding"/>
    <property type="evidence" value="ECO:0007669"/>
    <property type="project" value="InterPro"/>
</dbReference>
<accession>A0A9J6G0M5</accession>
<evidence type="ECO:0000256" key="1">
    <source>
        <dbReference type="ARBA" id="ARBA00001971"/>
    </source>
</evidence>
<dbReference type="Gene3D" id="1.10.630.10">
    <property type="entry name" value="Cytochrome P450"/>
    <property type="match status" value="2"/>
</dbReference>
<evidence type="ECO:0000256" key="8">
    <source>
        <dbReference type="ARBA" id="ARBA00022848"/>
    </source>
</evidence>
<comment type="similarity">
    <text evidence="4 13">Belongs to the cytochrome P450 family.</text>
</comment>
<keyword evidence="5 13" id="KW-0349">Heme</keyword>
<dbReference type="PROSITE" id="PS00086">
    <property type="entry name" value="CYTOCHROME_P450"/>
    <property type="match status" value="1"/>
</dbReference>
<gene>
    <name evidence="14" type="ORF">HPB48_013470</name>
</gene>
<comment type="cofactor">
    <cofactor evidence="1">
        <name>heme</name>
        <dbReference type="ChEBI" id="CHEBI:30413"/>
    </cofactor>
</comment>
<dbReference type="AlphaFoldDB" id="A0A9J6G0M5"/>
<dbReference type="PRINTS" id="PR00385">
    <property type="entry name" value="P450"/>
</dbReference>
<evidence type="ECO:0000256" key="5">
    <source>
        <dbReference type="ARBA" id="ARBA00022617"/>
    </source>
</evidence>
<dbReference type="InterPro" id="IPR017972">
    <property type="entry name" value="Cyt_P450_CS"/>
</dbReference>
<dbReference type="EMBL" id="JABSTR010000004">
    <property type="protein sequence ID" value="KAH9368265.1"/>
    <property type="molecule type" value="Genomic_DNA"/>
</dbReference>
<dbReference type="OrthoDB" id="6428965at2759"/>
<dbReference type="InterPro" id="IPR036396">
    <property type="entry name" value="Cyt_P450_sf"/>
</dbReference>
<dbReference type="SUPFAM" id="SSF48264">
    <property type="entry name" value="Cytochrome P450"/>
    <property type="match status" value="1"/>
</dbReference>
<comment type="subcellular location">
    <subcellularLocation>
        <location evidence="3">Endoplasmic reticulum membrane</location>
        <topology evidence="3">Peripheral membrane protein</topology>
    </subcellularLocation>
    <subcellularLocation>
        <location evidence="2">Microsome membrane</location>
        <topology evidence="2">Peripheral membrane protein</topology>
    </subcellularLocation>
</comment>
<keyword evidence="9 13" id="KW-0560">Oxidoreductase</keyword>
<dbReference type="GO" id="GO:0005789">
    <property type="term" value="C:endoplasmic reticulum membrane"/>
    <property type="evidence" value="ECO:0007669"/>
    <property type="project" value="UniProtKB-SubCell"/>
</dbReference>
<dbReference type="GO" id="GO:0016705">
    <property type="term" value="F:oxidoreductase activity, acting on paired donors, with incorporation or reduction of molecular oxygen"/>
    <property type="evidence" value="ECO:0007669"/>
    <property type="project" value="InterPro"/>
</dbReference>
<evidence type="ECO:0000256" key="6">
    <source>
        <dbReference type="ARBA" id="ARBA00022723"/>
    </source>
</evidence>
<dbReference type="PRINTS" id="PR00463">
    <property type="entry name" value="EP450I"/>
</dbReference>
<dbReference type="VEuPathDB" id="VectorBase:HLOH_056243"/>
<dbReference type="Pfam" id="PF00067">
    <property type="entry name" value="p450"/>
    <property type="match status" value="2"/>
</dbReference>
<name>A0A9J6G0M5_HAELO</name>
<evidence type="ECO:0000256" key="7">
    <source>
        <dbReference type="ARBA" id="ARBA00022824"/>
    </source>
</evidence>
<protein>
    <recommendedName>
        <fullName evidence="16">Cytochrome P450</fullName>
    </recommendedName>
</protein>
<keyword evidence="12" id="KW-0472">Membrane</keyword>